<dbReference type="PANTHER" id="PTHR33908">
    <property type="entry name" value="MANNOSYLTRANSFERASE YKCB-RELATED"/>
    <property type="match status" value="1"/>
</dbReference>
<keyword evidence="7 8" id="KW-0472">Membrane</keyword>
<feature type="transmembrane region" description="Helical" evidence="8">
    <location>
        <begin position="271"/>
        <end position="291"/>
    </location>
</feature>
<feature type="transmembrane region" description="Helical" evidence="8">
    <location>
        <begin position="183"/>
        <end position="200"/>
    </location>
</feature>
<proteinExistence type="predicted"/>
<evidence type="ECO:0000256" key="4">
    <source>
        <dbReference type="ARBA" id="ARBA00022679"/>
    </source>
</evidence>
<keyword evidence="6 8" id="KW-1133">Transmembrane helix</keyword>
<feature type="transmembrane region" description="Helical" evidence="8">
    <location>
        <begin position="447"/>
        <end position="472"/>
    </location>
</feature>
<dbReference type="EMBL" id="DSXR01000085">
    <property type="protein sequence ID" value="HGS87652.1"/>
    <property type="molecule type" value="Genomic_DNA"/>
</dbReference>
<accession>A0A7C4Q553</accession>
<evidence type="ECO:0000256" key="5">
    <source>
        <dbReference type="ARBA" id="ARBA00022692"/>
    </source>
</evidence>
<dbReference type="GO" id="GO:0009103">
    <property type="term" value="P:lipopolysaccharide biosynthetic process"/>
    <property type="evidence" value="ECO:0007669"/>
    <property type="project" value="UniProtKB-ARBA"/>
</dbReference>
<dbReference type="GO" id="GO:0005886">
    <property type="term" value="C:plasma membrane"/>
    <property type="evidence" value="ECO:0007669"/>
    <property type="project" value="UniProtKB-SubCell"/>
</dbReference>
<feature type="transmembrane region" description="Helical" evidence="8">
    <location>
        <begin position="157"/>
        <end position="177"/>
    </location>
</feature>
<evidence type="ECO:0000256" key="2">
    <source>
        <dbReference type="ARBA" id="ARBA00022475"/>
    </source>
</evidence>
<feature type="transmembrane region" description="Helical" evidence="8">
    <location>
        <begin position="21"/>
        <end position="39"/>
    </location>
</feature>
<feature type="transmembrane region" description="Helical" evidence="8">
    <location>
        <begin position="241"/>
        <end position="259"/>
    </location>
</feature>
<dbReference type="AlphaFoldDB" id="A0A7C4Q553"/>
<gene>
    <name evidence="10" type="ORF">ENT17_08540</name>
</gene>
<reference evidence="10" key="1">
    <citation type="journal article" date="2020" name="mSystems">
        <title>Genome- and Community-Level Interaction Insights into Carbon Utilization and Element Cycling Functions of Hydrothermarchaeota in Hydrothermal Sediment.</title>
        <authorList>
            <person name="Zhou Z."/>
            <person name="Liu Y."/>
            <person name="Xu W."/>
            <person name="Pan J."/>
            <person name="Luo Z.H."/>
            <person name="Li M."/>
        </authorList>
    </citation>
    <scope>NUCLEOTIDE SEQUENCE [LARGE SCALE GENOMIC DNA]</scope>
    <source>
        <strain evidence="10">SpSt-556</strain>
    </source>
</reference>
<organism evidence="10">
    <name type="scientific">Bellilinea caldifistulae</name>
    <dbReference type="NCBI Taxonomy" id="360411"/>
    <lineage>
        <taxon>Bacteria</taxon>
        <taxon>Bacillati</taxon>
        <taxon>Chloroflexota</taxon>
        <taxon>Anaerolineae</taxon>
        <taxon>Anaerolineales</taxon>
        <taxon>Anaerolineaceae</taxon>
        <taxon>Bellilinea</taxon>
    </lineage>
</organism>
<keyword evidence="5 8" id="KW-0812">Transmembrane</keyword>
<keyword evidence="4 10" id="KW-0808">Transferase</keyword>
<dbReference type="InterPro" id="IPR038731">
    <property type="entry name" value="RgtA/B/C-like"/>
</dbReference>
<dbReference type="Pfam" id="PF13231">
    <property type="entry name" value="PMT_2"/>
    <property type="match status" value="1"/>
</dbReference>
<feature type="transmembrane region" description="Helical" evidence="8">
    <location>
        <begin position="212"/>
        <end position="235"/>
    </location>
</feature>
<feature type="transmembrane region" description="Helical" evidence="8">
    <location>
        <begin position="351"/>
        <end position="373"/>
    </location>
</feature>
<dbReference type="InterPro" id="IPR050297">
    <property type="entry name" value="LipidA_mod_glycosyltrf_83"/>
</dbReference>
<evidence type="ECO:0000259" key="9">
    <source>
        <dbReference type="Pfam" id="PF13231"/>
    </source>
</evidence>
<comment type="caution">
    <text evidence="10">The sequence shown here is derived from an EMBL/GenBank/DDBJ whole genome shotgun (WGS) entry which is preliminary data.</text>
</comment>
<feature type="transmembrane region" description="Helical" evidence="8">
    <location>
        <begin position="407"/>
        <end position="426"/>
    </location>
</feature>
<evidence type="ECO:0000256" key="3">
    <source>
        <dbReference type="ARBA" id="ARBA00022676"/>
    </source>
</evidence>
<keyword evidence="2" id="KW-1003">Cell membrane</keyword>
<evidence type="ECO:0000313" key="10">
    <source>
        <dbReference type="EMBL" id="HGS87652.1"/>
    </source>
</evidence>
<feature type="transmembrane region" description="Helical" evidence="8">
    <location>
        <begin position="380"/>
        <end position="401"/>
    </location>
</feature>
<comment type="subcellular location">
    <subcellularLocation>
        <location evidence="1">Cell membrane</location>
        <topology evidence="1">Multi-pass membrane protein</topology>
    </subcellularLocation>
</comment>
<evidence type="ECO:0000256" key="6">
    <source>
        <dbReference type="ARBA" id="ARBA00022989"/>
    </source>
</evidence>
<feature type="domain" description="Glycosyltransferase RgtA/B/C/D-like" evidence="9">
    <location>
        <begin position="131"/>
        <end position="201"/>
    </location>
</feature>
<evidence type="ECO:0000256" key="8">
    <source>
        <dbReference type="SAM" id="Phobius"/>
    </source>
</evidence>
<evidence type="ECO:0000256" key="7">
    <source>
        <dbReference type="ARBA" id="ARBA00023136"/>
    </source>
</evidence>
<evidence type="ECO:0000256" key="1">
    <source>
        <dbReference type="ARBA" id="ARBA00004651"/>
    </source>
</evidence>
<dbReference type="PANTHER" id="PTHR33908:SF11">
    <property type="entry name" value="MEMBRANE PROTEIN"/>
    <property type="match status" value="1"/>
</dbReference>
<keyword evidence="3" id="KW-0328">Glycosyltransferase</keyword>
<sequence>MMLNPASPSSSRSRASLLSTGLELLLIGLIAVGIFYRFAWVNWNQDAQLHPDEYGLTNTLSVLRMPTSLAEYFNTRISPISPYHKYNPDGSLLQNGPDNRMRWGQLPMILIRAAAEATGNTGYGELRLLGRRLSALADALAIGLLYLIGRKLYNHRIALTGAALSALAVMQIQQSHFMTVDNFGTFFTMLALYAAVRIAQQPPLARRPYPDGAYRLVPAAAGWFALFGAAAGMALACKINLLPLIGMVVMAAFLSITDLKLRFQSDLSRIFGSTALLLVLSAFSALLAFRLTQPMSSRAPQGDTTFFTLHLNQDWVDSMQVAQMESSGIGGGPPGEQWAARPAILFPLMNMVVWGMGLPFGLTAWLGFGLAGWQVLRKGLLYRAHLIPLVWVGGYFLFMGTRWVKSIRYFLPIYPLLALLAAWLLWQVWQSAGNGGRGAGRLPVRRLAAGGLMFFVLGGTLIWADAFVSAVYRQPHTRLQATEWIFQNIPAPVHFELQTAQGSRFQPVSVPDGLTIPPGERFTLTFTARESGTLRSVTLPRLFNPADSPAQLRLSLYREGSSLDLLTETSLQVPPASGAARGNTVQADLSGGELQAGQVYTLTLHNPSDQPLKIYRLTLANESWDEGLPVPRATYDPFGDFYRGVTMEVRWYDDENKRQMFYERLAEVDYIILPSQRGIWSVARLQLTYPMTIEYYRALFDGRLGFDLAAHFQAPWRIGNFYISDVGGQVRWGAPPRLPLFNFNFFAAEEAFSVYDHPPVWIFVKSERFDMAQVRSILGKFDLSQVVVQSPRDARPRPIQ</sequence>
<dbReference type="GO" id="GO:0016763">
    <property type="term" value="F:pentosyltransferase activity"/>
    <property type="evidence" value="ECO:0007669"/>
    <property type="project" value="TreeGrafter"/>
</dbReference>
<name>A0A7C4Q553_9CHLR</name>
<protein>
    <submittedName>
        <fullName evidence="10">Phospholipid carrier-dependent glycosyltransferase</fullName>
    </submittedName>
</protein>